<dbReference type="EMBL" id="GG745544">
    <property type="protein sequence ID" value="EFD93213.1"/>
    <property type="molecule type" value="Genomic_DNA"/>
</dbReference>
<organism evidence="1 2">
    <name type="scientific">Candidatus Parvarchaeum acidophilus ARMAN-5</name>
    <dbReference type="NCBI Taxonomy" id="662762"/>
    <lineage>
        <taxon>Archaea</taxon>
        <taxon>Candidatus Parvarchaeota</taxon>
        <taxon>Candidatus Parvarchaeum</taxon>
    </lineage>
</organism>
<name>D6GU84_PARA5</name>
<proteinExistence type="predicted"/>
<dbReference type="Proteomes" id="UP000009376">
    <property type="component" value="Unassembled WGS sequence"/>
</dbReference>
<accession>D6GU84</accession>
<evidence type="ECO:0000313" key="1">
    <source>
        <dbReference type="EMBL" id="EFD93213.1"/>
    </source>
</evidence>
<reference evidence="1 2" key="1">
    <citation type="journal article" date="2010" name="Proc. Natl. Acad. Sci. U.S.A.">
        <title>Enigmatic, ultrasmall, uncultivated Archaea.</title>
        <authorList>
            <person name="Baker B.J."/>
            <person name="Comolli L.R."/>
            <person name="Dick G.J."/>
            <person name="Hauser L.J."/>
            <person name="Hyatt D."/>
            <person name="Dill B.D."/>
            <person name="Land M.L."/>
            <person name="Verberkmoes N.C."/>
            <person name="Hettich R.L."/>
            <person name="Banfield J.F."/>
        </authorList>
    </citation>
    <scope>NUCLEOTIDE SEQUENCE [LARGE SCALE GENOMIC DNA]</scope>
</reference>
<sequence>MEVPHVKIIINKDADSTMLLHRMDDEFFFRNKDLLKEISGLSPEGKKGKFQSS</sequence>
<dbReference type="AlphaFoldDB" id="D6GU84"/>
<protein>
    <submittedName>
        <fullName evidence="1">Uncharacterized protein</fullName>
    </submittedName>
</protein>
<evidence type="ECO:0000313" key="2">
    <source>
        <dbReference type="Proteomes" id="UP000009376"/>
    </source>
</evidence>
<gene>
    <name evidence="1" type="ORF">BJBARM5_0004</name>
</gene>